<keyword evidence="4 8" id="KW-0812">Transmembrane</keyword>
<dbReference type="InterPro" id="IPR039426">
    <property type="entry name" value="TonB-dep_rcpt-like"/>
</dbReference>
<comment type="subcellular location">
    <subcellularLocation>
        <location evidence="1 8">Cell outer membrane</location>
        <topology evidence="1 8">Multi-pass membrane protein</topology>
    </subcellularLocation>
</comment>
<evidence type="ECO:0000256" key="7">
    <source>
        <dbReference type="ARBA" id="ARBA00023237"/>
    </source>
</evidence>
<dbReference type="PANTHER" id="PTHR47234:SF3">
    <property type="entry name" value="SECRETIN_TONB SHORT N-TERMINAL DOMAIN-CONTAINING PROTEIN"/>
    <property type="match status" value="1"/>
</dbReference>
<dbReference type="EMBL" id="BJVC01000001">
    <property type="protein sequence ID" value="GEL01004.1"/>
    <property type="molecule type" value="Genomic_DNA"/>
</dbReference>
<evidence type="ECO:0000256" key="8">
    <source>
        <dbReference type="PROSITE-ProRule" id="PRU01360"/>
    </source>
</evidence>
<dbReference type="Gene3D" id="2.170.130.10">
    <property type="entry name" value="TonB-dependent receptor, plug domain"/>
    <property type="match status" value="1"/>
</dbReference>
<keyword evidence="3 8" id="KW-1134">Transmembrane beta strand</keyword>
<keyword evidence="7 8" id="KW-0998">Cell outer membrane</keyword>
<dbReference type="Proteomes" id="UP000321405">
    <property type="component" value="Unassembled WGS sequence"/>
</dbReference>
<sequence>MRKSVLFLVATTAITPALGDRARAEARAETGVTGAPEDLHQKRADKTTAMTKQNKFFKSTGDAEQVIVTGTRESHVKARQSISPVVVISAKTLERTGELNVSNALTRTYPSITMSARGSNTNSLVSSVQMRGLGPNETLVLVDGKRRHSTANIVQKPGPQFASSGVDLNMLAGNMIDHIEVLEDGAAAMYGSDAIAGVVNIITKKKDHGLSLSGQGGANAYLGNGVQYQLDADGGFKLGKDGFVHLGAQFYHTEHAIAWGPDHALLGAWPAGADTKNYFVGVRPGSESWRGRKTDYLSTPKETRETFALNFGKPLAEGVELYGQATLAYRHAEMRAYKFPYIVPAAGIEELRPITADDELDYAAELGLKGEDLFGFDWNLSSVYGGDNSRISIRDVVNLGQLARTGYSPSKFWDYTQKNTQWTNNLDLRRGLKIWTMPVSLAFGGEHRLDSYQIVSGNPESYLDGGPVEHAGIPPQSAGTWYRNIYSAYVDATFRPTRKLSIDVAGRYEYYTDTENTENGKISARYDFTNRFALRGTIANGFRAPTLQESHFSRLNIYAGTGSVGGQLPVQSDAARSLGAQGLKPERSVNASAGFTMEPVRGFHVEADVYQINLRDRIVQGGTIRGPQALDAIRSFGFDVSPTATNAAASSAYFLSNGASTRTQGLDIKADYLVRMHSYGNLALTGALNLNRTRLHHNGLSTLGRPLLNEQTIGYITTATPRSKIILNALWTVGKWDINLRQTRYGETTNMMTYQDWTPASARCEKGGALRYSNSCFGQFKNTPRWLTDIEIGYRITSRIHASLGVNNVFNVRPRRLPGVLVPAGGSMYDQFSNQVPFTGGYYFGRVSASL</sequence>
<dbReference type="Pfam" id="PF07715">
    <property type="entry name" value="Plug"/>
    <property type="match status" value="1"/>
</dbReference>
<evidence type="ECO:0000313" key="13">
    <source>
        <dbReference type="Proteomes" id="UP000321405"/>
    </source>
</evidence>
<reference evidence="12 13" key="1">
    <citation type="submission" date="2019-07" db="EMBL/GenBank/DDBJ databases">
        <title>Whole genome shotgun sequence of Swaminathania salitolerans NBRC 104436.</title>
        <authorList>
            <person name="Hosoyama A."/>
            <person name="Uohara A."/>
            <person name="Ohji S."/>
            <person name="Ichikawa N."/>
        </authorList>
    </citation>
    <scope>NUCLEOTIDE SEQUENCE [LARGE SCALE GENOMIC DNA]</scope>
    <source>
        <strain evidence="12 13">NBRC 104436</strain>
    </source>
</reference>
<organism evidence="12 13">
    <name type="scientific">Swaminathania salitolerans</name>
    <dbReference type="NCBI Taxonomy" id="182838"/>
    <lineage>
        <taxon>Bacteria</taxon>
        <taxon>Pseudomonadati</taxon>
        <taxon>Pseudomonadota</taxon>
        <taxon>Alphaproteobacteria</taxon>
        <taxon>Acetobacterales</taxon>
        <taxon>Acetobacteraceae</taxon>
        <taxon>Swaminathania</taxon>
    </lineage>
</organism>
<dbReference type="PROSITE" id="PS52016">
    <property type="entry name" value="TONB_DEPENDENT_REC_3"/>
    <property type="match status" value="1"/>
</dbReference>
<feature type="domain" description="TonB-dependent receptor-like beta-barrel" evidence="10">
    <location>
        <begin position="363"/>
        <end position="809"/>
    </location>
</feature>
<name>A0A511BMX0_9PROT</name>
<keyword evidence="5 9" id="KW-0798">TonB box</keyword>
<keyword evidence="13" id="KW-1185">Reference proteome</keyword>
<dbReference type="InterPro" id="IPR012910">
    <property type="entry name" value="Plug_dom"/>
</dbReference>
<dbReference type="AlphaFoldDB" id="A0A511BMX0"/>
<evidence type="ECO:0000256" key="6">
    <source>
        <dbReference type="ARBA" id="ARBA00023136"/>
    </source>
</evidence>
<evidence type="ECO:0000256" key="4">
    <source>
        <dbReference type="ARBA" id="ARBA00022692"/>
    </source>
</evidence>
<dbReference type="InterPro" id="IPR036942">
    <property type="entry name" value="Beta-barrel_TonB_sf"/>
</dbReference>
<dbReference type="Gene3D" id="2.40.170.20">
    <property type="entry name" value="TonB-dependent receptor, beta-barrel domain"/>
    <property type="match status" value="1"/>
</dbReference>
<keyword evidence="2 8" id="KW-0813">Transport</keyword>
<keyword evidence="6 8" id="KW-0472">Membrane</keyword>
<evidence type="ECO:0000256" key="5">
    <source>
        <dbReference type="ARBA" id="ARBA00023077"/>
    </source>
</evidence>
<evidence type="ECO:0000256" key="3">
    <source>
        <dbReference type="ARBA" id="ARBA00022452"/>
    </source>
</evidence>
<dbReference type="Pfam" id="PF00593">
    <property type="entry name" value="TonB_dep_Rec_b-barrel"/>
    <property type="match status" value="1"/>
</dbReference>
<comment type="similarity">
    <text evidence="8 9">Belongs to the TonB-dependent receptor family.</text>
</comment>
<evidence type="ECO:0000259" key="11">
    <source>
        <dbReference type="Pfam" id="PF07715"/>
    </source>
</evidence>
<dbReference type="SUPFAM" id="SSF56935">
    <property type="entry name" value="Porins"/>
    <property type="match status" value="1"/>
</dbReference>
<dbReference type="GO" id="GO:0009279">
    <property type="term" value="C:cell outer membrane"/>
    <property type="evidence" value="ECO:0007669"/>
    <property type="project" value="UniProtKB-SubCell"/>
</dbReference>
<evidence type="ECO:0000256" key="1">
    <source>
        <dbReference type="ARBA" id="ARBA00004571"/>
    </source>
</evidence>
<accession>A0A511BMX0</accession>
<evidence type="ECO:0008006" key="14">
    <source>
        <dbReference type="Google" id="ProtNLM"/>
    </source>
</evidence>
<evidence type="ECO:0000313" key="12">
    <source>
        <dbReference type="EMBL" id="GEL01004.1"/>
    </source>
</evidence>
<gene>
    <name evidence="12" type="ORF">SSA02_01670</name>
</gene>
<evidence type="ECO:0000259" key="10">
    <source>
        <dbReference type="Pfam" id="PF00593"/>
    </source>
</evidence>
<proteinExistence type="inferred from homology"/>
<evidence type="ECO:0000256" key="2">
    <source>
        <dbReference type="ARBA" id="ARBA00022448"/>
    </source>
</evidence>
<evidence type="ECO:0000256" key="9">
    <source>
        <dbReference type="RuleBase" id="RU003357"/>
    </source>
</evidence>
<comment type="caution">
    <text evidence="12">The sequence shown here is derived from an EMBL/GenBank/DDBJ whole genome shotgun (WGS) entry which is preliminary data.</text>
</comment>
<dbReference type="PANTHER" id="PTHR47234">
    <property type="match status" value="1"/>
</dbReference>
<dbReference type="InterPro" id="IPR000531">
    <property type="entry name" value="Beta-barrel_TonB"/>
</dbReference>
<dbReference type="InterPro" id="IPR037066">
    <property type="entry name" value="Plug_dom_sf"/>
</dbReference>
<feature type="domain" description="TonB-dependent receptor plug" evidence="11">
    <location>
        <begin position="79"/>
        <end position="198"/>
    </location>
</feature>
<protein>
    <recommendedName>
        <fullName evidence="14">TonB-dependent receptor</fullName>
    </recommendedName>
</protein>
<dbReference type="CDD" id="cd01347">
    <property type="entry name" value="ligand_gated_channel"/>
    <property type="match status" value="1"/>
</dbReference>